<name>A0A0W0CEE0_CANGB</name>
<evidence type="ECO:0000313" key="3">
    <source>
        <dbReference type="EMBL" id="KTA98030.1"/>
    </source>
</evidence>
<dbReference type="VEuPathDB" id="FungiDB:B1J91_J05159g2"/>
<evidence type="ECO:0000313" key="4">
    <source>
        <dbReference type="Proteomes" id="UP000054886"/>
    </source>
</evidence>
<evidence type="ECO:0000256" key="2">
    <source>
        <dbReference type="SAM" id="SignalP"/>
    </source>
</evidence>
<dbReference type="VEuPathDB" id="FungiDB:GVI51_L09889"/>
<feature type="compositionally biased region" description="Polar residues" evidence="1">
    <location>
        <begin position="1336"/>
        <end position="1368"/>
    </location>
</feature>
<evidence type="ECO:0000256" key="1">
    <source>
        <dbReference type="SAM" id="MobiDB-lite"/>
    </source>
</evidence>
<organism evidence="3 4">
    <name type="scientific">Candida glabrata</name>
    <name type="common">Yeast</name>
    <name type="synonym">Torulopsis glabrata</name>
    <dbReference type="NCBI Taxonomy" id="5478"/>
    <lineage>
        <taxon>Eukaryota</taxon>
        <taxon>Fungi</taxon>
        <taxon>Dikarya</taxon>
        <taxon>Ascomycota</taxon>
        <taxon>Saccharomycotina</taxon>
        <taxon>Saccharomycetes</taxon>
        <taxon>Saccharomycetales</taxon>
        <taxon>Saccharomycetaceae</taxon>
        <taxon>Nakaseomyces</taxon>
    </lineage>
</organism>
<gene>
    <name evidence="3" type="ORF">AO440_005237</name>
</gene>
<dbReference type="InterPro" id="IPR049451">
    <property type="entry name" value="AWP2-like_YTTT_rpt"/>
</dbReference>
<proteinExistence type="predicted"/>
<feature type="region of interest" description="Disordered" evidence="1">
    <location>
        <begin position="1336"/>
        <end position="1400"/>
    </location>
</feature>
<feature type="compositionally biased region" description="Low complexity" evidence="1">
    <location>
        <begin position="1375"/>
        <end position="1394"/>
    </location>
</feature>
<dbReference type="VEuPathDB" id="FungiDB:GVI51_J11781"/>
<accession>A0A0W0CEE0</accession>
<reference evidence="3 4" key="1">
    <citation type="submission" date="2015-10" db="EMBL/GenBank/DDBJ databases">
        <title>Draft genomes sequences of Candida glabrata isolates 1A, 1B, 2A, 2B, 3A and 3B.</title>
        <authorList>
            <person name="Haavelsrud O.E."/>
            <person name="Gaustad P."/>
        </authorList>
    </citation>
    <scope>NUCLEOTIDE SEQUENCE [LARGE SCALE GENOMIC DNA]</scope>
    <source>
        <strain evidence="3">910700640</strain>
    </source>
</reference>
<dbReference type="Proteomes" id="UP000054886">
    <property type="component" value="Unassembled WGS sequence"/>
</dbReference>
<dbReference type="VEuPathDB" id="FungiDB:GWK60_D06897"/>
<comment type="caution">
    <text evidence="3">The sequence shown here is derived from an EMBL/GenBank/DDBJ whole genome shotgun (WGS) entry which is preliminary data.</text>
</comment>
<feature type="chain" id="PRO_5009807256" evidence="2">
    <location>
        <begin position="21"/>
        <end position="1451"/>
    </location>
</feature>
<dbReference type="Pfam" id="PF20646">
    <property type="entry name" value="Hpf1_C"/>
    <property type="match status" value="6"/>
</dbReference>
<dbReference type="EMBL" id="LLZZ01000154">
    <property type="protein sequence ID" value="KTA98030.1"/>
    <property type="molecule type" value="Genomic_DNA"/>
</dbReference>
<keyword evidence="2" id="KW-0732">Signal</keyword>
<sequence length="1451" mass="156238">MNPSFIIFFFLQILVRSVRADVTISADQTASTDVLYSEPVSILKDVKYTVNADTLQFTNGLNNAGTLVFADTVGSDAEQKLVVSNGDFINSGEVDVTCNSVTTPSYMFNVANFKNEGTMYFKGTQNGVQYGANQVTLISTTESIVNDGSMTFDGIENAYLKSSGTITNNGKISVQYNSGFAVSQSILGSGSIELGLATTLWFDDPSNTDISGQKVIQTEGSVIVFDTTKLTKPFTVNFGKFGGQNLFAVTTPVTSTSYDSITGILTIKVNGQDISLVLGTNLDPFGFIASPVSNPVTSPLDGQQHQIYTIVYSGVSVPPLPSPETKTITEKGVEHEVVVSYISTTSDNQLVTITTTSTIIPPFPKGTTSLLVENDVTIYDVYSYFIATNDQGAEYTATTILSYSPPAPTTVTIYQNHEHIQEVYSYYITVDGEGKIITESKLVSSTISYDPAPGPETKIVDLGNEVTEYDVISYYTTVDENGKVITTSTVDKFSPPPVSTITIYENHEHIVDVYSYFITVDGDGKIITDSKIISSSISYDPAPGPETKIVDLGNEVTEYDVISYYTTVDENGKVITTSTVDKFSPPPVSTITIYENHEHIVDVYSYFITVDGDGKIITDSKIISSSISYDPAPGPETKIVDLGNEVTEYDVISYYTTVDENGKVITTSTTTKYSPPPLTVTATTASDYVESDWISFFITVDEKGDIVTSSTLFNATRDYKLPEAPHTSFGPAPPVETHTVVLENNMTNYEVVSYWTTTNEFGGLITTSSTSTYSAPPLTVTATTASDYVESDWISFFITVDEKGDIVTSSTLFNATRDYKLPEAPHTSFGPAPPVETHTVVLENNMTNYEVVSYWTTTNEFGGLITTSSTSTYSAPPLTVTATTASDYVESDWISFFITVDEKGDIVTSSTLFNATRDYKLPEAPHTSFGPAPPVETHTVVLENNMTNYEVVSYWTTTNEFGGLITTSSTSTYSAPPLTVTATTASDYVESDWISFFITVDEKGDIVTSSTLFNATRDYKLPEAPHTSFGPAPPVETHTVVLENNMTNYEVVSYWTTTNEFGGLITTSSTSTYSAPPLTVTATTASDYVESDWISFFITVDEKGDIVTSSTLFNATRDYKLPEAPHTSFGPAPPVETHTVVLENNMTNYEVVSYWTTTNEFGGLITTSSTSTYSAPPLTVTATTASDYVESDWISFFITVDEKGDIVTSSTLFNATRDYKLPDAPYTFLGDHTTVITSGGKPTTVVVSHITTTDSNGHSTVIETTLPVGSGSNDHTTVITSGGKPTTVVVSHITTTDSNGHSTVIETTLPVGSGSNDHTTVITSGGKPTTVVVSHITTTDSNGNTVTIQQYPTLGEPSTSNRPTNVAQPQPAAGNSARHSSSSNDLNSSSSSRSTTTLEGNSIIPSASQSIFSGAPGHTNSISDTYKGSASQISMKWGSLSMVLIMLILNI</sequence>
<dbReference type="VEuPathDB" id="FungiDB:B1J91_L09911g"/>
<dbReference type="VEuPathDB" id="FungiDB:CAGL0L09911g"/>
<protein>
    <submittedName>
        <fullName evidence="3">Cell wall protein AWA1</fullName>
    </submittedName>
</protein>
<feature type="signal peptide" evidence="2">
    <location>
        <begin position="1"/>
        <end position="20"/>
    </location>
</feature>